<proteinExistence type="predicted"/>
<organism evidence="1 2">
    <name type="scientific">Artomyces pyxidatus</name>
    <dbReference type="NCBI Taxonomy" id="48021"/>
    <lineage>
        <taxon>Eukaryota</taxon>
        <taxon>Fungi</taxon>
        <taxon>Dikarya</taxon>
        <taxon>Basidiomycota</taxon>
        <taxon>Agaricomycotina</taxon>
        <taxon>Agaricomycetes</taxon>
        <taxon>Russulales</taxon>
        <taxon>Auriscalpiaceae</taxon>
        <taxon>Artomyces</taxon>
    </lineage>
</organism>
<protein>
    <submittedName>
        <fullName evidence="1">Uncharacterized protein</fullName>
    </submittedName>
</protein>
<sequence>MVSPPKPWERNGTVAAAAPPSPSPVAVTAPATTSNPTAATSASAPASTSTPSVPARPASFMSPLGATTATPFASSLTSQYSPYNRLGGTGYSPYSSSMYGGMGTMGGYGGYGSYGMGGMNGMYGSGYGGMGMGMGMGGMGMYGQPGFDPTNPNPSVTQALESTTQTTFALLHSVVQTFAGLAQMLESTFMATHSSFFALAGVVDQFAQLRNVLGSVLGLFGLVRWMRELLTGRRGARGEMRGEFRDFINGRPVQGPMPPPPKASKKPLVIFFLAVFGVPYAMHKLVKILTERAAQQQLQGQLLPNGTVLPPLDPSQLTFARALYAFAASTPSELSLQENEIVAIMGKLDPTTGMEVDPRMEVETDWWKGRTREGREGWFPRKWVEVLERRTPEGKKVD</sequence>
<gene>
    <name evidence="1" type="ORF">BV25DRAFT_1881615</name>
</gene>
<dbReference type="EMBL" id="MU277197">
    <property type="protein sequence ID" value="KAI0065013.1"/>
    <property type="molecule type" value="Genomic_DNA"/>
</dbReference>
<reference evidence="1" key="1">
    <citation type="submission" date="2021-03" db="EMBL/GenBank/DDBJ databases">
        <authorList>
            <consortium name="DOE Joint Genome Institute"/>
            <person name="Ahrendt S."/>
            <person name="Looney B.P."/>
            <person name="Miyauchi S."/>
            <person name="Morin E."/>
            <person name="Drula E."/>
            <person name="Courty P.E."/>
            <person name="Chicoki N."/>
            <person name="Fauchery L."/>
            <person name="Kohler A."/>
            <person name="Kuo A."/>
            <person name="Labutti K."/>
            <person name="Pangilinan J."/>
            <person name="Lipzen A."/>
            <person name="Riley R."/>
            <person name="Andreopoulos W."/>
            <person name="He G."/>
            <person name="Johnson J."/>
            <person name="Barry K.W."/>
            <person name="Grigoriev I.V."/>
            <person name="Nagy L."/>
            <person name="Hibbett D."/>
            <person name="Henrissat B."/>
            <person name="Matheny P.B."/>
            <person name="Labbe J."/>
            <person name="Martin F."/>
        </authorList>
    </citation>
    <scope>NUCLEOTIDE SEQUENCE</scope>
    <source>
        <strain evidence="1">HHB10654</strain>
    </source>
</reference>
<evidence type="ECO:0000313" key="1">
    <source>
        <dbReference type="EMBL" id="KAI0065013.1"/>
    </source>
</evidence>
<reference evidence="1" key="2">
    <citation type="journal article" date="2022" name="New Phytol.">
        <title>Evolutionary transition to the ectomycorrhizal habit in the genomes of a hyperdiverse lineage of mushroom-forming fungi.</title>
        <authorList>
            <person name="Looney B."/>
            <person name="Miyauchi S."/>
            <person name="Morin E."/>
            <person name="Drula E."/>
            <person name="Courty P.E."/>
            <person name="Kohler A."/>
            <person name="Kuo A."/>
            <person name="LaButti K."/>
            <person name="Pangilinan J."/>
            <person name="Lipzen A."/>
            <person name="Riley R."/>
            <person name="Andreopoulos W."/>
            <person name="He G."/>
            <person name="Johnson J."/>
            <person name="Nolan M."/>
            <person name="Tritt A."/>
            <person name="Barry K.W."/>
            <person name="Grigoriev I.V."/>
            <person name="Nagy L.G."/>
            <person name="Hibbett D."/>
            <person name="Henrissat B."/>
            <person name="Matheny P.B."/>
            <person name="Labbe J."/>
            <person name="Martin F.M."/>
        </authorList>
    </citation>
    <scope>NUCLEOTIDE SEQUENCE</scope>
    <source>
        <strain evidence="1">HHB10654</strain>
    </source>
</reference>
<evidence type="ECO:0000313" key="2">
    <source>
        <dbReference type="Proteomes" id="UP000814140"/>
    </source>
</evidence>
<comment type="caution">
    <text evidence="1">The sequence shown here is derived from an EMBL/GenBank/DDBJ whole genome shotgun (WGS) entry which is preliminary data.</text>
</comment>
<accession>A0ACB8T8W8</accession>
<keyword evidence="2" id="KW-1185">Reference proteome</keyword>
<name>A0ACB8T8W8_9AGAM</name>
<dbReference type="Proteomes" id="UP000814140">
    <property type="component" value="Unassembled WGS sequence"/>
</dbReference>